<dbReference type="CDD" id="cd00067">
    <property type="entry name" value="GAL4"/>
    <property type="match status" value="1"/>
</dbReference>
<evidence type="ECO:0000256" key="2">
    <source>
        <dbReference type="ARBA" id="ARBA00023015"/>
    </source>
</evidence>
<evidence type="ECO:0000259" key="7">
    <source>
        <dbReference type="PROSITE" id="PS50048"/>
    </source>
</evidence>
<dbReference type="EMBL" id="CDHK01000010">
    <property type="protein sequence ID" value="CEJ61351.1"/>
    <property type="molecule type" value="Genomic_DNA"/>
</dbReference>
<dbReference type="GO" id="GO:0008270">
    <property type="term" value="F:zinc ion binding"/>
    <property type="evidence" value="ECO:0007669"/>
    <property type="project" value="InterPro"/>
</dbReference>
<dbReference type="GO" id="GO:0003677">
    <property type="term" value="F:DNA binding"/>
    <property type="evidence" value="ECO:0007669"/>
    <property type="project" value="UniProtKB-KW"/>
</dbReference>
<dbReference type="InterPro" id="IPR007219">
    <property type="entry name" value="XnlR_reg_dom"/>
</dbReference>
<keyword evidence="4" id="KW-0804">Transcription</keyword>
<evidence type="ECO:0000256" key="6">
    <source>
        <dbReference type="SAM" id="MobiDB-lite"/>
    </source>
</evidence>
<dbReference type="Pfam" id="PF04082">
    <property type="entry name" value="Fungal_trans"/>
    <property type="match status" value="1"/>
</dbReference>
<dbReference type="InterPro" id="IPR036864">
    <property type="entry name" value="Zn2-C6_fun-type_DNA-bd_sf"/>
</dbReference>
<dbReference type="SUPFAM" id="SSF57701">
    <property type="entry name" value="Zn2/Cys6 DNA-binding domain"/>
    <property type="match status" value="1"/>
</dbReference>
<reference evidence="9" key="1">
    <citation type="journal article" date="2015" name="Genome Announc.">
        <title>Draft genome sequence of the fungus Penicillium brasilianum MG11.</title>
        <authorList>
            <person name="Horn F."/>
            <person name="Linde J."/>
            <person name="Mattern D.J."/>
            <person name="Walther G."/>
            <person name="Guthke R."/>
            <person name="Brakhage A.A."/>
            <person name="Valiante V."/>
        </authorList>
    </citation>
    <scope>NUCLEOTIDE SEQUENCE [LARGE SCALE GENOMIC DNA]</scope>
    <source>
        <strain evidence="9">MG11</strain>
    </source>
</reference>
<dbReference type="InterPro" id="IPR004507">
    <property type="entry name" value="UbiX-like"/>
</dbReference>
<dbReference type="Proteomes" id="UP000042958">
    <property type="component" value="Unassembled WGS sequence"/>
</dbReference>
<feature type="compositionally biased region" description="Low complexity" evidence="6">
    <location>
        <begin position="61"/>
        <end position="83"/>
    </location>
</feature>
<name>A0A0F7TZH4_PENBI</name>
<feature type="region of interest" description="Disordered" evidence="6">
    <location>
        <begin position="1"/>
        <end position="21"/>
    </location>
</feature>
<proteinExistence type="predicted"/>
<dbReference type="SMART" id="SM00906">
    <property type="entry name" value="Fungal_trans"/>
    <property type="match status" value="1"/>
</dbReference>
<dbReference type="Pfam" id="PF00172">
    <property type="entry name" value="Zn_clus"/>
    <property type="match status" value="1"/>
</dbReference>
<dbReference type="GO" id="GO:0016831">
    <property type="term" value="F:carboxy-lyase activity"/>
    <property type="evidence" value="ECO:0007669"/>
    <property type="project" value="TreeGrafter"/>
</dbReference>
<dbReference type="STRING" id="104259.A0A0F7TZH4"/>
<dbReference type="PANTHER" id="PTHR43374:SF1">
    <property type="entry name" value="FLAVIN PRENYLTRANSFERASE PAD1, MITOCHONDRIAL"/>
    <property type="match status" value="1"/>
</dbReference>
<keyword evidence="1" id="KW-0479">Metal-binding</keyword>
<keyword evidence="9" id="KW-1185">Reference proteome</keyword>
<keyword evidence="3" id="KW-0238">DNA-binding</keyword>
<evidence type="ECO:0000256" key="3">
    <source>
        <dbReference type="ARBA" id="ARBA00023125"/>
    </source>
</evidence>
<feature type="domain" description="Zn(2)-C6 fungal-type" evidence="7">
    <location>
        <begin position="24"/>
        <end position="55"/>
    </location>
</feature>
<dbReference type="PROSITE" id="PS50048">
    <property type="entry name" value="ZN2_CY6_FUNGAL_2"/>
    <property type="match status" value="1"/>
</dbReference>
<sequence length="636" mass="71612">MSDASHSEADKVLRAKARAHESHACYPCRKRKVKCDGSKPCTTCQKRKHPQICQYDFSGGSPRRSAASAARKTPPRSTSSPSTRARDTVTNEVLSRQDGGSNNYVYSGGNSFVSILGLQASNANDSVARELGSVLGLQNTLSSYPFMDPKTKDEKWETLLAVLPQRTEVLKFFHYYQVTAYPFNPIVADMGKFESEVCAYLNAHATGEFCDPKKISDSWITDKSVGHISLLLATLAAGAHFSDMEYPQRLKITIDFARRSFDCLRLANFLFQPSLDIIQALLILGNTMQNMGQSDAAWALLGTTVRLAQTMGLHTERSTVHWPEYVQTKARALWSAIVWQDSLLCLCYDRPPMVSVMEWPLENSFLERQDLSYTEVMHLICRLGLEIMRPNSLGVAEVQRAIDDLQRLDNIGQHGLSYLRAREKCATLQQHLEHLAWKMHTSFCVSVICRPAMRRSPPQPVLPENDILRARAKASLVDASKSFLNFQALSIVPLRSWSMVHTVLSSTLLLCIWEETRNDPECRSLQQRVIDVFSSSDSRNSEDSGSFMDEDNQWLSARHIRALVTLRSVLDREGGTANLTNDERVVFNINNTMPQLENWPESHLDMLNPLDISPVAYLDSIMNVPLFDFSSEDCFL</sequence>
<feature type="region of interest" description="Disordered" evidence="6">
    <location>
        <begin position="55"/>
        <end position="96"/>
    </location>
</feature>
<dbReference type="GO" id="GO:0000981">
    <property type="term" value="F:DNA-binding transcription factor activity, RNA polymerase II-specific"/>
    <property type="evidence" value="ECO:0007669"/>
    <property type="project" value="InterPro"/>
</dbReference>
<evidence type="ECO:0000256" key="5">
    <source>
        <dbReference type="ARBA" id="ARBA00023242"/>
    </source>
</evidence>
<accession>A0A0F7TZH4</accession>
<dbReference type="Gene3D" id="4.10.240.10">
    <property type="entry name" value="Zn(2)-C6 fungal-type DNA-binding domain"/>
    <property type="match status" value="1"/>
</dbReference>
<dbReference type="SMART" id="SM00066">
    <property type="entry name" value="GAL4"/>
    <property type="match status" value="1"/>
</dbReference>
<keyword evidence="5" id="KW-0539">Nucleus</keyword>
<dbReference type="GO" id="GO:0006351">
    <property type="term" value="P:DNA-templated transcription"/>
    <property type="evidence" value="ECO:0007669"/>
    <property type="project" value="InterPro"/>
</dbReference>
<dbReference type="OrthoDB" id="1747771at2759"/>
<dbReference type="PANTHER" id="PTHR43374">
    <property type="entry name" value="FLAVIN PRENYLTRANSFERASE"/>
    <property type="match status" value="1"/>
</dbReference>
<gene>
    <name evidence="8" type="ORF">PMG11_09886</name>
</gene>
<dbReference type="PROSITE" id="PS00463">
    <property type="entry name" value="ZN2_CY6_FUNGAL_1"/>
    <property type="match status" value="1"/>
</dbReference>
<dbReference type="InterPro" id="IPR001138">
    <property type="entry name" value="Zn2Cys6_DnaBD"/>
</dbReference>
<organism evidence="8 9">
    <name type="scientific">Penicillium brasilianum</name>
    <dbReference type="NCBI Taxonomy" id="104259"/>
    <lineage>
        <taxon>Eukaryota</taxon>
        <taxon>Fungi</taxon>
        <taxon>Dikarya</taxon>
        <taxon>Ascomycota</taxon>
        <taxon>Pezizomycotina</taxon>
        <taxon>Eurotiomycetes</taxon>
        <taxon>Eurotiomycetidae</taxon>
        <taxon>Eurotiales</taxon>
        <taxon>Aspergillaceae</taxon>
        <taxon>Penicillium</taxon>
    </lineage>
</organism>
<evidence type="ECO:0000313" key="8">
    <source>
        <dbReference type="EMBL" id="CEJ61351.1"/>
    </source>
</evidence>
<dbReference type="AlphaFoldDB" id="A0A0F7TZH4"/>
<keyword evidence="2" id="KW-0805">Transcription regulation</keyword>
<dbReference type="CDD" id="cd12148">
    <property type="entry name" value="fungal_TF_MHR"/>
    <property type="match status" value="1"/>
</dbReference>
<protein>
    <recommendedName>
        <fullName evidence="7">Zn(2)-C6 fungal-type domain-containing protein</fullName>
    </recommendedName>
</protein>
<evidence type="ECO:0000256" key="4">
    <source>
        <dbReference type="ARBA" id="ARBA00023163"/>
    </source>
</evidence>
<evidence type="ECO:0000256" key="1">
    <source>
        <dbReference type="ARBA" id="ARBA00022723"/>
    </source>
</evidence>
<evidence type="ECO:0000313" key="9">
    <source>
        <dbReference type="Proteomes" id="UP000042958"/>
    </source>
</evidence>